<reference evidence="1" key="1">
    <citation type="submission" date="2020-03" db="EMBL/GenBank/DDBJ databases">
        <title>The deep terrestrial virosphere.</title>
        <authorList>
            <person name="Holmfeldt K."/>
            <person name="Nilsson E."/>
            <person name="Simone D."/>
            <person name="Lopez-Fernandez M."/>
            <person name="Wu X."/>
            <person name="de Brujin I."/>
            <person name="Lundin D."/>
            <person name="Andersson A."/>
            <person name="Bertilsson S."/>
            <person name="Dopson M."/>
        </authorList>
    </citation>
    <scope>NUCLEOTIDE SEQUENCE</scope>
    <source>
        <strain evidence="1">MM415A00726</strain>
    </source>
</reference>
<proteinExistence type="predicted"/>
<gene>
    <name evidence="1" type="ORF">MM415A00726_0010</name>
</gene>
<accession>A0A6M3KEM1</accession>
<protein>
    <submittedName>
        <fullName evidence="1">Uncharacterized protein</fullName>
    </submittedName>
</protein>
<dbReference type="EMBL" id="MT142420">
    <property type="protein sequence ID" value="QJA80397.1"/>
    <property type="molecule type" value="Genomic_DNA"/>
</dbReference>
<dbReference type="AlphaFoldDB" id="A0A6M3KEM1"/>
<name>A0A6M3KEM1_9ZZZZ</name>
<evidence type="ECO:0000313" key="1">
    <source>
        <dbReference type="EMBL" id="QJA80397.1"/>
    </source>
</evidence>
<sequence>MGKGEIISHAGAGLYSVKRIYERSRVDSEITRITAQLVDIDAKLAVMAEGQPKQLLKLRRLSLAQRLTFYETYVPVDGETVSIWCADYTQDLTGNVGTIEINGTADYQNVQPGYDGNAVYSGTRDGILQKTMAMTPSGAVFNSGIVSGWQRWKPTYRTGTITSITDDTADVTLAAAIDKFVGQDINQTVSLSSVEIDYMTCHGLAFKVGDEVIIQFTGQDWTAPKIIGFKQEPKPCGLSFKLYDEESAVVDESTLLWFQMYDHNGDEISVSYSYDSPSGRWILTPGEEDPEGYYVAYKRRGGVESQYYGVCGTSRYFGAYNRVEPIGAYEDTILDENTWNPDNPSVVEIGQPGDFGPAITLTVMGGKAPYTWEYYAPTMYHWELAEETGEVNYLRAHSDAEGAVYVGITDACGTVASAMISASDGYWVAGFMLRPWPWAGGFGFYDGCDAWYDAGCVSQIPGALGYLDVYEDEQHFFRFQEIRCITDQVPYWGPFPPAQECSQWSSGFSTWYRDQDVWNEAYPYGTEFDPSGGNPIACASASFGGSCDTPGPMDIYWETAPPGGPLDEPHPLITQHACIFTAAIYYYWRKDVLFYAYRLQSEITVLAASVVIS</sequence>
<organism evidence="1">
    <name type="scientific">viral metagenome</name>
    <dbReference type="NCBI Taxonomy" id="1070528"/>
    <lineage>
        <taxon>unclassified sequences</taxon>
        <taxon>metagenomes</taxon>
        <taxon>organismal metagenomes</taxon>
    </lineage>
</organism>